<dbReference type="eggNOG" id="COG3165">
    <property type="taxonomic scope" value="Bacteria"/>
</dbReference>
<comment type="subcellular location">
    <subcellularLocation>
        <location evidence="1">Cytoplasm</location>
    </subcellularLocation>
</comment>
<gene>
    <name evidence="1" type="primary">ubiJ</name>
    <name evidence="4" type="ordered locus">ABO_2247</name>
</gene>
<keyword evidence="1" id="KW-0831">Ubiquinone biosynthesis</keyword>
<comment type="similarity">
    <text evidence="1">Belongs to the UbiJ family.</text>
</comment>
<dbReference type="Proteomes" id="UP000008871">
    <property type="component" value="Chromosome"/>
</dbReference>
<dbReference type="HAMAP" id="MF_02215">
    <property type="entry name" value="UbiJ"/>
    <property type="match status" value="1"/>
</dbReference>
<dbReference type="PANTHER" id="PTHR38693:SF1">
    <property type="entry name" value="UBIQUINONE BIOSYNTHESIS ACCESSORY FACTOR UBIJ"/>
    <property type="match status" value="1"/>
</dbReference>
<dbReference type="UniPathway" id="UPA00232"/>
<dbReference type="EMBL" id="AM286690">
    <property type="protein sequence ID" value="CAL17695.1"/>
    <property type="molecule type" value="Genomic_DNA"/>
</dbReference>
<proteinExistence type="inferred from homology"/>
<protein>
    <recommendedName>
        <fullName evidence="1">Ubiquinone biosynthesis accessory factor UbiJ</fullName>
    </recommendedName>
</protein>
<dbReference type="GO" id="GO:0006744">
    <property type="term" value="P:ubiquinone biosynthetic process"/>
    <property type="evidence" value="ECO:0007669"/>
    <property type="project" value="UniProtKB-UniRule"/>
</dbReference>
<dbReference type="PANTHER" id="PTHR38693">
    <property type="entry name" value="UBIQUINONE BIOSYNTHESIS PROTEIN UBIJ"/>
    <property type="match status" value="1"/>
</dbReference>
<dbReference type="STRING" id="393595.ABO_2247"/>
<dbReference type="InterPro" id="IPR038989">
    <property type="entry name" value="UbiJ"/>
</dbReference>
<feature type="compositionally biased region" description="Low complexity" evidence="2">
    <location>
        <begin position="211"/>
        <end position="228"/>
    </location>
</feature>
<organism evidence="4 5">
    <name type="scientific">Alcanivorax borkumensis (strain ATCC 700651 / DSM 11573 / NCIMB 13689 / SK2)</name>
    <dbReference type="NCBI Taxonomy" id="393595"/>
    <lineage>
        <taxon>Bacteria</taxon>
        <taxon>Pseudomonadati</taxon>
        <taxon>Pseudomonadota</taxon>
        <taxon>Gammaproteobacteria</taxon>
        <taxon>Oceanospirillales</taxon>
        <taxon>Alcanivoracaceae</taxon>
        <taxon>Alcanivorax</taxon>
    </lineage>
</organism>
<evidence type="ECO:0000256" key="2">
    <source>
        <dbReference type="SAM" id="MobiDB-lite"/>
    </source>
</evidence>
<dbReference type="InterPro" id="IPR003033">
    <property type="entry name" value="SCP2_sterol-bd_dom"/>
</dbReference>
<dbReference type="RefSeq" id="WP_011589522.1">
    <property type="nucleotide sequence ID" value="NC_008260.1"/>
</dbReference>
<dbReference type="OrthoDB" id="9796077at2"/>
<accession>Q0VMA3</accession>
<sequence length="228" mass="24846">MSLKDQSRSPGLLSTTALATVERAINTALRSDPASAERLAVHAGRLIAIEATLPPVAIYGLIVEDGVELYHRSDATPDVAVKGSPMDLASLLLNWKTRPGVIGGPVNINGNRDFLQELQQIANDLQIDWGAILEPITGSELAQQLDYSARRLFGWAKQAASRLTEQLGDYVGNESGLTPRRRDVYEFGQDVDELRMDVDRLDARIQRLRSRSTSSSPSSPQDSGSSPH</sequence>
<comment type="pathway">
    <text evidence="1">Cofactor biosynthesis; ubiquinone biosynthesis.</text>
</comment>
<keyword evidence="5" id="KW-1185">Reference proteome</keyword>
<keyword evidence="1" id="KW-0963">Cytoplasm</keyword>
<dbReference type="Pfam" id="PF02036">
    <property type="entry name" value="SCP2"/>
    <property type="match status" value="1"/>
</dbReference>
<evidence type="ECO:0000259" key="3">
    <source>
        <dbReference type="Pfam" id="PF02036"/>
    </source>
</evidence>
<evidence type="ECO:0000313" key="5">
    <source>
        <dbReference type="Proteomes" id="UP000008871"/>
    </source>
</evidence>
<dbReference type="HOGENOM" id="CLU_100130_1_0_6"/>
<feature type="domain" description="SCP2" evidence="3">
    <location>
        <begin position="25"/>
        <end position="122"/>
    </location>
</feature>
<name>Q0VMA3_ALCBS</name>
<dbReference type="KEGG" id="abo:ABO_2247"/>
<feature type="region of interest" description="Disordered" evidence="2">
    <location>
        <begin position="207"/>
        <end position="228"/>
    </location>
</feature>
<dbReference type="GO" id="GO:0005737">
    <property type="term" value="C:cytoplasm"/>
    <property type="evidence" value="ECO:0007669"/>
    <property type="project" value="UniProtKB-SubCell"/>
</dbReference>
<dbReference type="AlphaFoldDB" id="Q0VMA3"/>
<reference evidence="4 5" key="1">
    <citation type="journal article" date="2006" name="Nat. Biotechnol.">
        <title>Genome sequence of the ubiquitous hydrocarbon-degrading marine bacterium Alcanivorax borkumensis.</title>
        <authorList>
            <person name="Schneiker S."/>
            <person name="Martins dos Santos V.A.P."/>
            <person name="Bartels D."/>
            <person name="Bekel T."/>
            <person name="Brecht M."/>
            <person name="Buhrmester J."/>
            <person name="Chernikova T.N."/>
            <person name="Denaro R."/>
            <person name="Ferrer M."/>
            <person name="Gertler C."/>
            <person name="Goesmann A."/>
            <person name="Golyshina O.V."/>
            <person name="Kaminski F."/>
            <person name="Khachane A.N."/>
            <person name="Lang S."/>
            <person name="Linke B."/>
            <person name="McHardy A.C."/>
            <person name="Meyer F."/>
            <person name="Nechitaylo T."/>
            <person name="Puehler A."/>
            <person name="Regenhardt D."/>
            <person name="Rupp O."/>
            <person name="Sabirova J.S."/>
            <person name="Selbitschka W."/>
            <person name="Yakimov M.M."/>
            <person name="Timmis K.N."/>
            <person name="Vorhoelter F.-J."/>
            <person name="Weidner S."/>
            <person name="Kaiser O."/>
            <person name="Golyshin P.N."/>
        </authorList>
    </citation>
    <scope>NUCLEOTIDE SEQUENCE [LARGE SCALE GENOMIC DNA]</scope>
    <source>
        <strain evidence="5">ATCC 700651 / DSM 11573 / NCIMB 13689 / SK2</strain>
    </source>
</reference>
<evidence type="ECO:0000256" key="1">
    <source>
        <dbReference type="HAMAP-Rule" id="MF_02215"/>
    </source>
</evidence>
<comment type="function">
    <text evidence="1">Required for ubiquinone (coenzyme Q) biosynthesis. Binds hydrophobic ubiquinone biosynthetic intermediates via its SCP2 domain and is essential for the stability of the Ubi complex. May constitute a docking platform where Ubi enzymes assemble and access their SCP2-bound polyprenyl substrates.</text>
</comment>
<evidence type="ECO:0000313" key="4">
    <source>
        <dbReference type="EMBL" id="CAL17695.1"/>
    </source>
</evidence>